<evidence type="ECO:0000313" key="2">
    <source>
        <dbReference type="EMBL" id="NMG19987.1"/>
    </source>
</evidence>
<feature type="compositionally biased region" description="Gly residues" evidence="1">
    <location>
        <begin position="50"/>
        <end position="60"/>
    </location>
</feature>
<sequence>MATDNNNSGNQSSGDLGSVLQQSPWGRVINEVASPDTVIQGFSNATGGGTIGGAPSGAGSGSPFTNFGNPNASGSPLTGGINPWAAIGTGGSSASSGGSSTDVLTGAPSGGGSTGSFGGIDFGSASQSPSFQSRAEIDGIVYSSLNEAGVSVPLSGAGSFDGGASGFGGGSTGGFGDSNQIAGF</sequence>
<accession>A0ABX1P849</accession>
<comment type="caution">
    <text evidence="2">The sequence shown here is derived from an EMBL/GenBank/DDBJ whole genome shotgun (WGS) entry which is preliminary data.</text>
</comment>
<feature type="region of interest" description="Disordered" evidence="1">
    <location>
        <begin position="1"/>
        <end position="22"/>
    </location>
</feature>
<dbReference type="RefSeq" id="WP_169155247.1">
    <property type="nucleotide sequence ID" value="NZ_CAWPJE010000045.1"/>
</dbReference>
<feature type="compositionally biased region" description="Low complexity" evidence="1">
    <location>
        <begin position="92"/>
        <end position="101"/>
    </location>
</feature>
<dbReference type="EMBL" id="QMEB01000069">
    <property type="protein sequence ID" value="NMG19987.1"/>
    <property type="molecule type" value="Genomic_DNA"/>
</dbReference>
<proteinExistence type="predicted"/>
<protein>
    <submittedName>
        <fullName evidence="2">Uncharacterized protein</fullName>
    </submittedName>
</protein>
<keyword evidence="3" id="KW-1185">Reference proteome</keyword>
<feature type="compositionally biased region" description="Gly residues" evidence="1">
    <location>
        <begin position="108"/>
        <end position="121"/>
    </location>
</feature>
<evidence type="ECO:0000256" key="1">
    <source>
        <dbReference type="SAM" id="MobiDB-lite"/>
    </source>
</evidence>
<evidence type="ECO:0000313" key="3">
    <source>
        <dbReference type="Proteomes" id="UP000718564"/>
    </source>
</evidence>
<organism evidence="2 3">
    <name type="scientific">Brasilonema bromeliae SPC951</name>
    <dbReference type="NCBI Taxonomy" id="385972"/>
    <lineage>
        <taxon>Bacteria</taxon>
        <taxon>Bacillati</taxon>
        <taxon>Cyanobacteriota</taxon>
        <taxon>Cyanophyceae</taxon>
        <taxon>Nostocales</taxon>
        <taxon>Scytonemataceae</taxon>
        <taxon>Brasilonema</taxon>
        <taxon>Bromeliae group (in: Brasilonema)</taxon>
    </lineage>
</organism>
<name>A0ABX1P849_9CYAN</name>
<feature type="region of interest" description="Disordered" evidence="1">
    <location>
        <begin position="165"/>
        <end position="184"/>
    </location>
</feature>
<feature type="region of interest" description="Disordered" evidence="1">
    <location>
        <begin position="50"/>
        <end position="73"/>
    </location>
</feature>
<dbReference type="Proteomes" id="UP000718564">
    <property type="component" value="Unassembled WGS sequence"/>
</dbReference>
<gene>
    <name evidence="2" type="ORF">DP116_11150</name>
</gene>
<feature type="compositionally biased region" description="Gly residues" evidence="1">
    <location>
        <begin position="165"/>
        <end position="176"/>
    </location>
</feature>
<reference evidence="2 3" key="1">
    <citation type="submission" date="2018-06" db="EMBL/GenBank/DDBJ databases">
        <title>Comparative genomics of Brasilonema spp. strains.</title>
        <authorList>
            <person name="Alvarenga D.O."/>
            <person name="Fiore M.F."/>
            <person name="Varani A.M."/>
        </authorList>
    </citation>
    <scope>NUCLEOTIDE SEQUENCE [LARGE SCALE GENOMIC DNA]</scope>
    <source>
        <strain evidence="2 3">SPC951</strain>
    </source>
</reference>
<feature type="region of interest" description="Disordered" evidence="1">
    <location>
        <begin position="89"/>
        <end position="129"/>
    </location>
</feature>
<feature type="compositionally biased region" description="Low complexity" evidence="1">
    <location>
        <begin position="1"/>
        <end position="18"/>
    </location>
</feature>